<evidence type="ECO:0000313" key="10">
    <source>
        <dbReference type="EMBL" id="ACV06509.1"/>
    </source>
</evidence>
<evidence type="ECO:0000256" key="6">
    <source>
        <dbReference type="PROSITE-ProRule" id="PRU10007"/>
    </source>
</evidence>
<evidence type="ECO:0000256" key="2">
    <source>
        <dbReference type="ARBA" id="ARBA00023002"/>
    </source>
</evidence>
<evidence type="ECO:0000313" key="11">
    <source>
        <dbReference type="Proteomes" id="UP000006666"/>
    </source>
</evidence>
<dbReference type="InterPro" id="IPR016163">
    <property type="entry name" value="Ald_DH_C"/>
</dbReference>
<dbReference type="RefSeq" id="WP_015779454.1">
    <property type="nucleotide sequence ID" value="NC_013169.1"/>
</dbReference>
<dbReference type="GO" id="GO:0004029">
    <property type="term" value="F:aldehyde dehydrogenase (NAD+) activity"/>
    <property type="evidence" value="ECO:0007669"/>
    <property type="project" value="TreeGrafter"/>
</dbReference>
<evidence type="ECO:0000259" key="9">
    <source>
        <dbReference type="Pfam" id="PF00171"/>
    </source>
</evidence>
<proteinExistence type="inferred from homology"/>
<accession>C7NI02</accession>
<dbReference type="HOGENOM" id="CLU_005391_3_1_11"/>
<dbReference type="Proteomes" id="UP000006666">
    <property type="component" value="Chromosome"/>
</dbReference>
<name>C7NI02_KYTSD</name>
<dbReference type="PANTHER" id="PTHR43570">
    <property type="entry name" value="ALDEHYDE DEHYDROGENASE"/>
    <property type="match status" value="1"/>
</dbReference>
<dbReference type="eggNOG" id="COG1012">
    <property type="taxonomic scope" value="Bacteria"/>
</dbReference>
<feature type="domain" description="Aldehyde dehydrogenase" evidence="9">
    <location>
        <begin position="9"/>
        <end position="452"/>
    </location>
</feature>
<dbReference type="InterPro" id="IPR012394">
    <property type="entry name" value="Aldehyde_DH_NAD(P)"/>
</dbReference>
<dbReference type="InterPro" id="IPR029510">
    <property type="entry name" value="Ald_DH_CS_GLU"/>
</dbReference>
<evidence type="ECO:0000256" key="4">
    <source>
        <dbReference type="PIRNR" id="PIRNR036492"/>
    </source>
</evidence>
<evidence type="ECO:0000256" key="7">
    <source>
        <dbReference type="RuleBase" id="RU003345"/>
    </source>
</evidence>
<dbReference type="PROSITE" id="PS00070">
    <property type="entry name" value="ALDEHYDE_DEHYDR_CYS"/>
    <property type="match status" value="1"/>
</dbReference>
<evidence type="ECO:0000256" key="8">
    <source>
        <dbReference type="SAM" id="MobiDB-lite"/>
    </source>
</evidence>
<protein>
    <recommendedName>
        <fullName evidence="4">Aldehyde dehydrogenase</fullName>
    </recommendedName>
</protein>
<keyword evidence="3" id="KW-0520">NAD</keyword>
<reference evidence="10 11" key="1">
    <citation type="journal article" date="2009" name="Stand. Genomic Sci.">
        <title>Complete genome sequence of Kytococcus sedentarius type strain (541).</title>
        <authorList>
            <person name="Sims D."/>
            <person name="Brettin T."/>
            <person name="Detter J.C."/>
            <person name="Han C."/>
            <person name="Lapidus A."/>
            <person name="Copeland A."/>
            <person name="Glavina Del Rio T."/>
            <person name="Nolan M."/>
            <person name="Chen F."/>
            <person name="Lucas S."/>
            <person name="Tice H."/>
            <person name="Cheng J.F."/>
            <person name="Bruce D."/>
            <person name="Goodwin L."/>
            <person name="Pitluck S."/>
            <person name="Ovchinnikova G."/>
            <person name="Pati A."/>
            <person name="Ivanova N."/>
            <person name="Mavrommatis K."/>
            <person name="Chen A."/>
            <person name="Palaniappan K."/>
            <person name="D'haeseleer P."/>
            <person name="Chain P."/>
            <person name="Bristow J."/>
            <person name="Eisen J.A."/>
            <person name="Markowitz V."/>
            <person name="Hugenholtz P."/>
            <person name="Schneider S."/>
            <person name="Goker M."/>
            <person name="Pukall R."/>
            <person name="Kyrpides N.C."/>
            <person name="Klenk H.P."/>
        </authorList>
    </citation>
    <scope>NUCLEOTIDE SEQUENCE [LARGE SCALE GENOMIC DNA]</scope>
    <source>
        <strain evidence="11">ATCC 14392 / DSM 20547 / JCM 11482 / CCUG 33030 / NBRC 15357 / NCTC 11040 / CCM 314 / 541</strain>
    </source>
</reference>
<sequence length="481" mass="51940">MSTEPTTDRAEPTTDSTGTTAQGGGFTPDLRGVHTLARRTWESGRLRSLEARREQLEGLKRLVREGGDELAAALQQDLGKSPTEARTTELSVVVTEVEYVLKHLKGWLEPRKAAVPLAFQPASGRVRREPLGSVLIIGPWNYPVNLVLMPLVGALAGGNTVVLKPSELTPATAEALARLVPRYLDPEVVQVVNGGVPESTALLELPWDHVFYTGGERVGRIVMRAAAEHLTPVTLELGGKSPTWVGTETDLRTAARRIVWSKFVNAGQTCVAPDHVLCTASTQAELVPELERAIREMFGDDPRTSADYGRIVNTEHAERLAGLVDGAAIGGEVDVAGRYLSPTVLTDVTDDHPAMAEEIFGPVLPIVPVADVHDAIRRVNARPHPLALYLFTDDLDEQDLWLASTRSGGVGINMPLVHVAVPELPFGGVGASGMGNYHGLASLETFTHERSVLSKPLAPDTMRIVYPPYGPVKQRLIRAVQ</sequence>
<dbReference type="PANTHER" id="PTHR43570:SF16">
    <property type="entry name" value="ALDEHYDE DEHYDROGENASE TYPE III, ISOFORM Q"/>
    <property type="match status" value="1"/>
</dbReference>
<dbReference type="InterPro" id="IPR015590">
    <property type="entry name" value="Aldehyde_DH_dom"/>
</dbReference>
<feature type="region of interest" description="Disordered" evidence="8">
    <location>
        <begin position="1"/>
        <end position="30"/>
    </location>
</feature>
<dbReference type="GO" id="GO:0006081">
    <property type="term" value="P:aldehyde metabolic process"/>
    <property type="evidence" value="ECO:0007669"/>
    <property type="project" value="InterPro"/>
</dbReference>
<dbReference type="CDD" id="cd07087">
    <property type="entry name" value="ALDH_F3-13-14_CALDH-like"/>
    <property type="match status" value="1"/>
</dbReference>
<evidence type="ECO:0000256" key="1">
    <source>
        <dbReference type="ARBA" id="ARBA00009986"/>
    </source>
</evidence>
<dbReference type="AlphaFoldDB" id="C7NI02"/>
<evidence type="ECO:0000256" key="3">
    <source>
        <dbReference type="ARBA" id="ARBA00023027"/>
    </source>
</evidence>
<dbReference type="GO" id="GO:0005737">
    <property type="term" value="C:cytoplasm"/>
    <property type="evidence" value="ECO:0007669"/>
    <property type="project" value="TreeGrafter"/>
</dbReference>
<dbReference type="InterPro" id="IPR016160">
    <property type="entry name" value="Ald_DH_CS_CYS"/>
</dbReference>
<feature type="active site" evidence="5">
    <location>
        <position position="270"/>
    </location>
</feature>
<dbReference type="PROSITE" id="PS00687">
    <property type="entry name" value="ALDEHYDE_DEHYDR_GLU"/>
    <property type="match status" value="1"/>
</dbReference>
<dbReference type="KEGG" id="kse:Ksed_14840"/>
<dbReference type="InterPro" id="IPR016162">
    <property type="entry name" value="Ald_DH_N"/>
</dbReference>
<dbReference type="FunFam" id="3.40.309.10:FF:000003">
    <property type="entry name" value="Aldehyde dehydrogenase"/>
    <property type="match status" value="1"/>
</dbReference>
<dbReference type="PIRSF" id="PIRSF036492">
    <property type="entry name" value="ALDH"/>
    <property type="match status" value="1"/>
</dbReference>
<keyword evidence="2 4" id="KW-0560">Oxidoreductase</keyword>
<evidence type="ECO:0000256" key="5">
    <source>
        <dbReference type="PIRSR" id="PIRSR036492-1"/>
    </source>
</evidence>
<gene>
    <name evidence="10" type="ordered locus">Ksed_14840</name>
</gene>
<dbReference type="Gene3D" id="3.40.605.10">
    <property type="entry name" value="Aldehyde Dehydrogenase, Chain A, domain 1"/>
    <property type="match status" value="1"/>
</dbReference>
<dbReference type="InterPro" id="IPR016161">
    <property type="entry name" value="Ald_DH/histidinol_DH"/>
</dbReference>
<dbReference type="EMBL" id="CP001686">
    <property type="protein sequence ID" value="ACV06509.1"/>
    <property type="molecule type" value="Genomic_DNA"/>
</dbReference>
<dbReference type="FunFam" id="3.40.605.10:FF:000004">
    <property type="entry name" value="Aldehyde dehydrogenase"/>
    <property type="match status" value="1"/>
</dbReference>
<comment type="similarity">
    <text evidence="1 4 7">Belongs to the aldehyde dehydrogenase family.</text>
</comment>
<dbReference type="SUPFAM" id="SSF53720">
    <property type="entry name" value="ALDH-like"/>
    <property type="match status" value="1"/>
</dbReference>
<organism evidence="10 11">
    <name type="scientific">Kytococcus sedentarius (strain ATCC 14392 / DSM 20547 / JCM 11482 / CCUG 33030 / NBRC 15357 / NCTC 11040 / CCM 314 / 541)</name>
    <name type="common">Micrococcus sedentarius</name>
    <dbReference type="NCBI Taxonomy" id="478801"/>
    <lineage>
        <taxon>Bacteria</taxon>
        <taxon>Bacillati</taxon>
        <taxon>Actinomycetota</taxon>
        <taxon>Actinomycetes</taxon>
        <taxon>Micrococcales</taxon>
        <taxon>Kytococcaceae</taxon>
        <taxon>Kytococcus</taxon>
    </lineage>
</organism>
<dbReference type="Gene3D" id="3.40.309.10">
    <property type="entry name" value="Aldehyde Dehydrogenase, Chain A, domain 2"/>
    <property type="match status" value="1"/>
</dbReference>
<dbReference type="Pfam" id="PF00171">
    <property type="entry name" value="Aldedh"/>
    <property type="match status" value="1"/>
</dbReference>
<feature type="compositionally biased region" description="Basic and acidic residues" evidence="8">
    <location>
        <begin position="1"/>
        <end position="12"/>
    </location>
</feature>
<feature type="active site" evidence="5 6">
    <location>
        <position position="236"/>
    </location>
</feature>
<dbReference type="STRING" id="478801.Ksed_14840"/>
<keyword evidence="11" id="KW-1185">Reference proteome</keyword>